<gene>
    <name evidence="5" type="ORF">HDF17_003029</name>
</gene>
<proteinExistence type="predicted"/>
<sequence>MATDTKELSISRRKLILRDSVAFLSLTLITVVLFAITLFLFRSFMAHRTELAKRWSDRGQAALTAAKPEQAIAAYRTALSYAPGEHAYELKLAQALGEAGRTEESYNYFMGLWETEPGSGFINLQLARLAAQKRDVQDATNFYRASIYGTWEGDGVQRRREVRLELAQYLISQHDAVAARTDLLIAGGNAPDTPEIDNTLARMLEQAGDAADALSYYRKAIAVDPKNQTTLDNAANLAYAMGDFNAAHTLLERAVRNHKDDADDVTLLARTERLLQLMPAEGLSAKEKVDRALADRAIAKKRLNSCIAQRGTALPAGLQVLNERWANGGGVTNRAALLQDTDKQAAVLQLTYDTEMELETDQVCGSATGDDALLLLLAKSMQKTGQ</sequence>
<accession>A0A7Y9THM3</accession>
<keyword evidence="4" id="KW-1133">Transmembrane helix</keyword>
<dbReference type="PANTHER" id="PTHR45586">
    <property type="entry name" value="TPR REPEAT-CONTAINING PROTEIN PA4667"/>
    <property type="match status" value="1"/>
</dbReference>
<dbReference type="Pfam" id="PF13432">
    <property type="entry name" value="TPR_16"/>
    <property type="match status" value="1"/>
</dbReference>
<evidence type="ECO:0000313" key="6">
    <source>
        <dbReference type="Proteomes" id="UP000589520"/>
    </source>
</evidence>
<dbReference type="Gene3D" id="1.25.40.10">
    <property type="entry name" value="Tetratricopeptide repeat domain"/>
    <property type="match status" value="2"/>
</dbReference>
<keyword evidence="6" id="KW-1185">Reference proteome</keyword>
<dbReference type="InterPro" id="IPR011990">
    <property type="entry name" value="TPR-like_helical_dom_sf"/>
</dbReference>
<keyword evidence="4" id="KW-0812">Transmembrane</keyword>
<evidence type="ECO:0000256" key="2">
    <source>
        <dbReference type="ARBA" id="ARBA00022803"/>
    </source>
</evidence>
<dbReference type="InterPro" id="IPR051012">
    <property type="entry name" value="CellSynth/LPSAsmb/PSIAsmb"/>
</dbReference>
<reference evidence="5 6" key="1">
    <citation type="submission" date="2020-07" db="EMBL/GenBank/DDBJ databases">
        <title>Genomic Encyclopedia of Type Strains, Phase IV (KMG-V): Genome sequencing to study the core and pangenomes of soil and plant-associated prokaryotes.</title>
        <authorList>
            <person name="Whitman W."/>
        </authorList>
    </citation>
    <scope>NUCLEOTIDE SEQUENCE [LARGE SCALE GENOMIC DNA]</scope>
    <source>
        <strain evidence="5 6">X4EP2</strain>
    </source>
</reference>
<dbReference type="SUPFAM" id="SSF81901">
    <property type="entry name" value="HCP-like"/>
    <property type="match status" value="1"/>
</dbReference>
<dbReference type="InterPro" id="IPR019734">
    <property type="entry name" value="TPR_rpt"/>
</dbReference>
<keyword evidence="1" id="KW-0677">Repeat</keyword>
<evidence type="ECO:0000313" key="5">
    <source>
        <dbReference type="EMBL" id="NYF80709.1"/>
    </source>
</evidence>
<dbReference type="AlphaFoldDB" id="A0A7Y9THM3"/>
<feature type="repeat" description="TPR" evidence="3">
    <location>
        <begin position="52"/>
        <end position="85"/>
    </location>
</feature>
<dbReference type="Proteomes" id="UP000589520">
    <property type="component" value="Unassembled WGS sequence"/>
</dbReference>
<organism evidence="5 6">
    <name type="scientific">Granulicella arctica</name>
    <dbReference type="NCBI Taxonomy" id="940613"/>
    <lineage>
        <taxon>Bacteria</taxon>
        <taxon>Pseudomonadati</taxon>
        <taxon>Acidobacteriota</taxon>
        <taxon>Terriglobia</taxon>
        <taxon>Terriglobales</taxon>
        <taxon>Acidobacteriaceae</taxon>
        <taxon>Granulicella</taxon>
    </lineage>
</organism>
<name>A0A7Y9THM3_9BACT</name>
<keyword evidence="4" id="KW-0472">Membrane</keyword>
<dbReference type="PROSITE" id="PS50005">
    <property type="entry name" value="TPR"/>
    <property type="match status" value="2"/>
</dbReference>
<dbReference type="SMART" id="SM00028">
    <property type="entry name" value="TPR"/>
    <property type="match status" value="2"/>
</dbReference>
<dbReference type="PANTHER" id="PTHR45586:SF1">
    <property type="entry name" value="LIPOPOLYSACCHARIDE ASSEMBLY PROTEIN B"/>
    <property type="match status" value="1"/>
</dbReference>
<dbReference type="RefSeq" id="WP_179492300.1">
    <property type="nucleotide sequence ID" value="NZ_JACCCW010000002.1"/>
</dbReference>
<dbReference type="EMBL" id="JACCCW010000002">
    <property type="protein sequence ID" value="NYF80709.1"/>
    <property type="molecule type" value="Genomic_DNA"/>
</dbReference>
<feature type="transmembrane region" description="Helical" evidence="4">
    <location>
        <begin position="21"/>
        <end position="41"/>
    </location>
</feature>
<comment type="caution">
    <text evidence="5">The sequence shown here is derived from an EMBL/GenBank/DDBJ whole genome shotgun (WGS) entry which is preliminary data.</text>
</comment>
<evidence type="ECO:0000256" key="4">
    <source>
        <dbReference type="SAM" id="Phobius"/>
    </source>
</evidence>
<feature type="repeat" description="TPR" evidence="3">
    <location>
        <begin position="194"/>
        <end position="227"/>
    </location>
</feature>
<protein>
    <submittedName>
        <fullName evidence="5">Tetratricopeptide (TPR) repeat protein</fullName>
    </submittedName>
</protein>
<dbReference type="Pfam" id="PF14559">
    <property type="entry name" value="TPR_19"/>
    <property type="match status" value="1"/>
</dbReference>
<evidence type="ECO:0000256" key="1">
    <source>
        <dbReference type="ARBA" id="ARBA00022737"/>
    </source>
</evidence>
<evidence type="ECO:0000256" key="3">
    <source>
        <dbReference type="PROSITE-ProRule" id="PRU00339"/>
    </source>
</evidence>
<keyword evidence="2 3" id="KW-0802">TPR repeat</keyword>